<dbReference type="AlphaFoldDB" id="A0A8J3PEG6"/>
<protein>
    <recommendedName>
        <fullName evidence="3">DNA-binding protein</fullName>
    </recommendedName>
</protein>
<sequence length="251" mass="26741">MTAPNATLRAVRMGMLMSQDDFARAIRDAGQRAGVPNDANKRLVQRWEAGVIVTPRPTYARALEVVTGLPISALGFSLAVPNPLVADGAAGDVATGATIPAQALPNLPRASAASGANHSGIWLSRYEYHSSGRDGTFTGLHHVVVLQHGDRLTVRSLPGSSDSPLTMDLTVDGNVVTGTWVEQTAADGYYCGARYHGAIQLLVEPTGRRMAGRWVGFGKEMDVNTGPWELVFQEASTNKAAMDRHNRPPAT</sequence>
<organism evidence="1 2">
    <name type="scientific">Catellatospora methionotrophica</name>
    <dbReference type="NCBI Taxonomy" id="121620"/>
    <lineage>
        <taxon>Bacteria</taxon>
        <taxon>Bacillati</taxon>
        <taxon>Actinomycetota</taxon>
        <taxon>Actinomycetes</taxon>
        <taxon>Micromonosporales</taxon>
        <taxon>Micromonosporaceae</taxon>
        <taxon>Catellatospora</taxon>
    </lineage>
</organism>
<dbReference type="RefSeq" id="WP_166383369.1">
    <property type="nucleotide sequence ID" value="NZ_BAAATT010000014.1"/>
</dbReference>
<reference evidence="1" key="1">
    <citation type="submission" date="2021-01" db="EMBL/GenBank/DDBJ databases">
        <title>Whole genome shotgun sequence of Catellatospora methionotrophica NBRC 14553.</title>
        <authorList>
            <person name="Komaki H."/>
            <person name="Tamura T."/>
        </authorList>
    </citation>
    <scope>NUCLEOTIDE SEQUENCE</scope>
    <source>
        <strain evidence="1">NBRC 14553</strain>
    </source>
</reference>
<proteinExistence type="predicted"/>
<evidence type="ECO:0000313" key="1">
    <source>
        <dbReference type="EMBL" id="GIG13323.1"/>
    </source>
</evidence>
<name>A0A8J3PEG6_9ACTN</name>
<evidence type="ECO:0008006" key="3">
    <source>
        <dbReference type="Google" id="ProtNLM"/>
    </source>
</evidence>
<dbReference type="Proteomes" id="UP000660339">
    <property type="component" value="Unassembled WGS sequence"/>
</dbReference>
<accession>A0A8J3PEG6</accession>
<dbReference type="EMBL" id="BONJ01000006">
    <property type="protein sequence ID" value="GIG13323.1"/>
    <property type="molecule type" value="Genomic_DNA"/>
</dbReference>
<comment type="caution">
    <text evidence="1">The sequence shown here is derived from an EMBL/GenBank/DDBJ whole genome shotgun (WGS) entry which is preliminary data.</text>
</comment>
<gene>
    <name evidence="1" type="ORF">Cme02nite_16550</name>
</gene>
<evidence type="ECO:0000313" key="2">
    <source>
        <dbReference type="Proteomes" id="UP000660339"/>
    </source>
</evidence>
<keyword evidence="2" id="KW-1185">Reference proteome</keyword>